<dbReference type="InterPro" id="IPR002197">
    <property type="entry name" value="HTH_Fis"/>
</dbReference>
<protein>
    <submittedName>
        <fullName evidence="9">DNA-binding NtrC family response regulator</fullName>
    </submittedName>
</protein>
<dbReference type="PROSITE" id="PS50045">
    <property type="entry name" value="SIGMA54_INTERACT_4"/>
    <property type="match status" value="1"/>
</dbReference>
<dbReference type="InterPro" id="IPR001789">
    <property type="entry name" value="Sig_transdc_resp-reg_receiver"/>
</dbReference>
<evidence type="ECO:0000259" key="7">
    <source>
        <dbReference type="PROSITE" id="PS50045"/>
    </source>
</evidence>
<dbReference type="PROSITE" id="PS50110">
    <property type="entry name" value="RESPONSE_REGULATORY"/>
    <property type="match status" value="1"/>
</dbReference>
<evidence type="ECO:0000256" key="2">
    <source>
        <dbReference type="ARBA" id="ARBA00022840"/>
    </source>
</evidence>
<evidence type="ECO:0000256" key="6">
    <source>
        <dbReference type="PROSITE-ProRule" id="PRU00169"/>
    </source>
</evidence>
<dbReference type="EMBL" id="JACHDY010000001">
    <property type="protein sequence ID" value="MBB5316325.1"/>
    <property type="molecule type" value="Genomic_DNA"/>
</dbReference>
<dbReference type="GO" id="GO:0043565">
    <property type="term" value="F:sequence-specific DNA binding"/>
    <property type="evidence" value="ECO:0007669"/>
    <property type="project" value="InterPro"/>
</dbReference>
<evidence type="ECO:0000256" key="5">
    <source>
        <dbReference type="ARBA" id="ARBA00023163"/>
    </source>
</evidence>
<dbReference type="InterPro" id="IPR025944">
    <property type="entry name" value="Sigma_54_int_dom_CS"/>
</dbReference>
<keyword evidence="6" id="KW-0597">Phosphoprotein</keyword>
<dbReference type="SMART" id="SM00382">
    <property type="entry name" value="AAA"/>
    <property type="match status" value="1"/>
</dbReference>
<dbReference type="Pfam" id="PF00072">
    <property type="entry name" value="Response_reg"/>
    <property type="match status" value="1"/>
</dbReference>
<feature type="domain" description="Response regulatory" evidence="8">
    <location>
        <begin position="19"/>
        <end position="133"/>
    </location>
</feature>
<evidence type="ECO:0000256" key="3">
    <source>
        <dbReference type="ARBA" id="ARBA00023015"/>
    </source>
</evidence>
<keyword evidence="3" id="KW-0805">Transcription regulation</keyword>
<comment type="caution">
    <text evidence="9">The sequence shown here is derived from an EMBL/GenBank/DDBJ whole genome shotgun (WGS) entry which is preliminary data.</text>
</comment>
<evidence type="ECO:0000259" key="8">
    <source>
        <dbReference type="PROSITE" id="PS50110"/>
    </source>
</evidence>
<dbReference type="FunFam" id="3.40.50.300:FF:000006">
    <property type="entry name" value="DNA-binding transcriptional regulator NtrC"/>
    <property type="match status" value="1"/>
</dbReference>
<keyword evidence="5" id="KW-0804">Transcription</keyword>
<dbReference type="PROSITE" id="PS00688">
    <property type="entry name" value="SIGMA54_INTERACT_3"/>
    <property type="match status" value="1"/>
</dbReference>
<keyword evidence="1" id="KW-0547">Nucleotide-binding</keyword>
<dbReference type="CDD" id="cd00009">
    <property type="entry name" value="AAA"/>
    <property type="match status" value="1"/>
</dbReference>
<dbReference type="InterPro" id="IPR027417">
    <property type="entry name" value="P-loop_NTPase"/>
</dbReference>
<dbReference type="InterPro" id="IPR025662">
    <property type="entry name" value="Sigma_54_int_dom_ATP-bd_1"/>
</dbReference>
<dbReference type="SMART" id="SM00448">
    <property type="entry name" value="REC"/>
    <property type="match status" value="1"/>
</dbReference>
<dbReference type="InterPro" id="IPR002078">
    <property type="entry name" value="Sigma_54_int"/>
</dbReference>
<dbReference type="InterPro" id="IPR011006">
    <property type="entry name" value="CheY-like_superfamily"/>
</dbReference>
<dbReference type="InterPro" id="IPR058031">
    <property type="entry name" value="AAA_lid_NorR"/>
</dbReference>
<dbReference type="GO" id="GO:0005524">
    <property type="term" value="F:ATP binding"/>
    <property type="evidence" value="ECO:0007669"/>
    <property type="project" value="UniProtKB-KW"/>
</dbReference>
<dbReference type="Pfam" id="PF02954">
    <property type="entry name" value="HTH_8"/>
    <property type="match status" value="1"/>
</dbReference>
<dbReference type="Pfam" id="PF00158">
    <property type="entry name" value="Sigma54_activat"/>
    <property type="match status" value="1"/>
</dbReference>
<evidence type="ECO:0000256" key="4">
    <source>
        <dbReference type="ARBA" id="ARBA00023125"/>
    </source>
</evidence>
<dbReference type="GO" id="GO:0006355">
    <property type="term" value="P:regulation of DNA-templated transcription"/>
    <property type="evidence" value="ECO:0007669"/>
    <property type="project" value="InterPro"/>
</dbReference>
<dbReference type="PROSITE" id="PS00676">
    <property type="entry name" value="SIGMA54_INTERACT_2"/>
    <property type="match status" value="1"/>
</dbReference>
<dbReference type="PRINTS" id="PR01590">
    <property type="entry name" value="HTHFIS"/>
</dbReference>
<keyword evidence="10" id="KW-1185">Reference proteome</keyword>
<dbReference type="SUPFAM" id="SSF52540">
    <property type="entry name" value="P-loop containing nucleoside triphosphate hydrolases"/>
    <property type="match status" value="1"/>
</dbReference>
<dbReference type="Gene3D" id="3.40.50.300">
    <property type="entry name" value="P-loop containing nucleotide triphosphate hydrolases"/>
    <property type="match status" value="1"/>
</dbReference>
<gene>
    <name evidence="9" type="ORF">HDF09_000975</name>
</gene>
<feature type="modified residue" description="4-aspartylphosphate" evidence="6">
    <location>
        <position position="68"/>
    </location>
</feature>
<dbReference type="Pfam" id="PF25601">
    <property type="entry name" value="AAA_lid_14"/>
    <property type="match status" value="1"/>
</dbReference>
<organism evidence="9 10">
    <name type="scientific">Tunturiibacter empetritectus</name>
    <dbReference type="NCBI Taxonomy" id="3069691"/>
    <lineage>
        <taxon>Bacteria</taxon>
        <taxon>Pseudomonadati</taxon>
        <taxon>Acidobacteriota</taxon>
        <taxon>Terriglobia</taxon>
        <taxon>Terriglobales</taxon>
        <taxon>Acidobacteriaceae</taxon>
        <taxon>Tunturiibacter</taxon>
    </lineage>
</organism>
<proteinExistence type="predicted"/>
<dbReference type="Gene3D" id="3.40.50.2300">
    <property type="match status" value="1"/>
</dbReference>
<dbReference type="AlphaFoldDB" id="A0A7W8IFS1"/>
<evidence type="ECO:0000313" key="10">
    <source>
        <dbReference type="Proteomes" id="UP000568106"/>
    </source>
</evidence>
<dbReference type="GO" id="GO:0000160">
    <property type="term" value="P:phosphorelay signal transduction system"/>
    <property type="evidence" value="ECO:0007669"/>
    <property type="project" value="InterPro"/>
</dbReference>
<dbReference type="SUPFAM" id="SSF52172">
    <property type="entry name" value="CheY-like"/>
    <property type="match status" value="1"/>
</dbReference>
<accession>A0A7W8IFS1</accession>
<dbReference type="PROSITE" id="PS00675">
    <property type="entry name" value="SIGMA54_INTERACT_1"/>
    <property type="match status" value="1"/>
</dbReference>
<name>A0A7W8IFS1_9BACT</name>
<keyword evidence="4 9" id="KW-0238">DNA-binding</keyword>
<reference evidence="9" key="1">
    <citation type="submission" date="2020-08" db="EMBL/GenBank/DDBJ databases">
        <title>Genomic Encyclopedia of Type Strains, Phase IV (KMG-V): Genome sequencing to study the core and pangenomes of soil and plant-associated prokaryotes.</title>
        <authorList>
            <person name="Whitman W."/>
        </authorList>
    </citation>
    <scope>NUCLEOTIDE SEQUENCE [LARGE SCALE GENOMIC DNA]</scope>
    <source>
        <strain evidence="9">M8UP27</strain>
    </source>
</reference>
<dbReference type="Gene3D" id="1.10.10.60">
    <property type="entry name" value="Homeodomain-like"/>
    <property type="match status" value="1"/>
</dbReference>
<feature type="domain" description="Sigma-54 factor interaction" evidence="7">
    <location>
        <begin position="158"/>
        <end position="387"/>
    </location>
</feature>
<sequence>METVLGSTNGFGLESVLEKVLIVEDEVHARSGLTELIESWGYRAECAADGMEGLEKAVAWAPAIIVTDLKMPRMDGMELLNRIGELPQRIAVVMLTAQGSIESAVDAMRMGAYDYIPKPVDPVRLKTILHNASRQREADAELEATGRQLRDTGVLGPMVGSSPQMVDIFSMIERIAPSNVSVLVTGESGTGKELVARALHDLSARRLKPFVAVNCAAIPETLIESEIFGHEKGAFTGALERRAGCFELAEEGTLLLDEIGEMPMATQAKLLRVLEDRKLRRLGSKIETPVDVRVVAATNKDPEKAVASGELRGDLYYRLNVFNIQMPPLRDHLMDVSAIAEKMIDDMNERHHCTVAGLKDSLMTRLESYKWPGNVRELRNTIERAVILAGSGMLGIEHLPPHFGEPGFAPPPNRVGGVEAAVAAAAAHAAQFEDGQRRLDESNSVRVEVGTTVDEAERQLILKTLVATHNNKTKAAEILGISSKTLQNKLKEYSNAAVTE</sequence>
<dbReference type="InterPro" id="IPR025943">
    <property type="entry name" value="Sigma_54_int_dom_ATP-bd_2"/>
</dbReference>
<dbReference type="Gene3D" id="1.10.8.60">
    <property type="match status" value="1"/>
</dbReference>
<dbReference type="Proteomes" id="UP000568106">
    <property type="component" value="Unassembled WGS sequence"/>
</dbReference>
<keyword evidence="2" id="KW-0067">ATP-binding</keyword>
<dbReference type="InterPro" id="IPR009057">
    <property type="entry name" value="Homeodomain-like_sf"/>
</dbReference>
<evidence type="ECO:0000256" key="1">
    <source>
        <dbReference type="ARBA" id="ARBA00022741"/>
    </source>
</evidence>
<evidence type="ECO:0000313" key="9">
    <source>
        <dbReference type="EMBL" id="MBB5316325.1"/>
    </source>
</evidence>
<dbReference type="InterPro" id="IPR003593">
    <property type="entry name" value="AAA+_ATPase"/>
</dbReference>
<dbReference type="PANTHER" id="PTHR32071">
    <property type="entry name" value="TRANSCRIPTIONAL REGULATORY PROTEIN"/>
    <property type="match status" value="1"/>
</dbReference>
<dbReference type="SUPFAM" id="SSF46689">
    <property type="entry name" value="Homeodomain-like"/>
    <property type="match status" value="1"/>
</dbReference>